<sequence length="173" mass="19512">MFQFFSSQIQRLTTRLAHSSSLLTPLVFALVVSLGNSAPSLAETVAQSETVPHFPDGVYFYGESPQRDQLGQGYMVFEAREQKLLGAFYLPRSSFDCFYGQVTSNELAMTVIHSYDRTAHAYQMGLEPVAIASSETLDTQDLQFKPQGFHRIPELSDLEHEILETCRQDLQDH</sequence>
<gene>
    <name evidence="1" type="ORF">PJF56_17860</name>
</gene>
<evidence type="ECO:0000313" key="2">
    <source>
        <dbReference type="Proteomes" id="UP001231370"/>
    </source>
</evidence>
<evidence type="ECO:0000313" key="1">
    <source>
        <dbReference type="EMBL" id="MDJ1180728.1"/>
    </source>
</evidence>
<reference evidence="1 2" key="1">
    <citation type="submission" date="2023-01" db="EMBL/GenBank/DDBJ databases">
        <title>Novel diversity within Roseofilum (Cyanobacteria; Desertifilaceae) from marine benthic mats with descriptions of four novel species.</title>
        <authorList>
            <person name="Wang Y."/>
            <person name="Berthold D.E."/>
            <person name="Hu J."/>
            <person name="Lefler F.W."/>
            <person name="Laughinghouse H.D. IV."/>
        </authorList>
    </citation>
    <scope>NUCLEOTIDE SEQUENCE [LARGE SCALE GENOMIC DNA]</scope>
    <source>
        <strain evidence="1 2">BLCC-M91</strain>
    </source>
</reference>
<name>A0ABT7BR14_9CYAN</name>
<proteinExistence type="predicted"/>
<comment type="caution">
    <text evidence="1">The sequence shown here is derived from an EMBL/GenBank/DDBJ whole genome shotgun (WGS) entry which is preliminary data.</text>
</comment>
<dbReference type="EMBL" id="JAQPOK010000136">
    <property type="protein sequence ID" value="MDJ1180728.1"/>
    <property type="molecule type" value="Genomic_DNA"/>
</dbReference>
<dbReference type="RefSeq" id="WP_283764029.1">
    <property type="nucleotide sequence ID" value="NZ_JAQPOK010000136.1"/>
</dbReference>
<accession>A0ABT7BR14</accession>
<organism evidence="1 2">
    <name type="scientific">Roseofilum halophilum BLCC-M91</name>
    <dbReference type="NCBI Taxonomy" id="3022259"/>
    <lineage>
        <taxon>Bacteria</taxon>
        <taxon>Bacillati</taxon>
        <taxon>Cyanobacteriota</taxon>
        <taxon>Cyanophyceae</taxon>
        <taxon>Desertifilales</taxon>
        <taxon>Desertifilaceae</taxon>
        <taxon>Roseofilum</taxon>
        <taxon>Roseofilum halophilum</taxon>
    </lineage>
</organism>
<keyword evidence="2" id="KW-1185">Reference proteome</keyword>
<dbReference type="Proteomes" id="UP001231370">
    <property type="component" value="Unassembled WGS sequence"/>
</dbReference>
<protein>
    <submittedName>
        <fullName evidence="1">Uncharacterized protein</fullName>
    </submittedName>
</protein>